<keyword evidence="6" id="KW-1185">Reference proteome</keyword>
<dbReference type="EMBL" id="MCGO01000037">
    <property type="protein sequence ID" value="ORY39922.1"/>
    <property type="molecule type" value="Genomic_DNA"/>
</dbReference>
<evidence type="ECO:0000256" key="1">
    <source>
        <dbReference type="SAM" id="Coils"/>
    </source>
</evidence>
<dbReference type="PROSITE" id="PS50105">
    <property type="entry name" value="SAM_DOMAIN"/>
    <property type="match status" value="1"/>
</dbReference>
<organism evidence="5 6">
    <name type="scientific">Rhizoclosmatium globosum</name>
    <dbReference type="NCBI Taxonomy" id="329046"/>
    <lineage>
        <taxon>Eukaryota</taxon>
        <taxon>Fungi</taxon>
        <taxon>Fungi incertae sedis</taxon>
        <taxon>Chytridiomycota</taxon>
        <taxon>Chytridiomycota incertae sedis</taxon>
        <taxon>Chytridiomycetes</taxon>
        <taxon>Chytridiales</taxon>
        <taxon>Chytriomycetaceae</taxon>
        <taxon>Rhizoclosmatium</taxon>
    </lineage>
</organism>
<dbReference type="Gene3D" id="1.10.150.50">
    <property type="entry name" value="Transcription Factor, Ets-1"/>
    <property type="match status" value="1"/>
</dbReference>
<dbReference type="Pfam" id="PF07647">
    <property type="entry name" value="SAM_2"/>
    <property type="match status" value="1"/>
</dbReference>
<evidence type="ECO:0000256" key="2">
    <source>
        <dbReference type="SAM" id="MobiDB-lite"/>
    </source>
</evidence>
<dbReference type="AlphaFoldDB" id="A0A1Y2BYS1"/>
<dbReference type="Proteomes" id="UP000193642">
    <property type="component" value="Unassembled WGS sequence"/>
</dbReference>
<name>A0A1Y2BYS1_9FUNG</name>
<evidence type="ECO:0000313" key="6">
    <source>
        <dbReference type="Proteomes" id="UP000193642"/>
    </source>
</evidence>
<sequence>MGWLFHCSLLRQVPIIVLPQAIARIAAPVPVVDPTSKGLPIQPTQPNPLVPPSVTRSPLPTPPQYASPLPTAPIQVTPNPQPVYQAPAPRSPPLSPVMTPKLSTQQTPTLEDQLLELQKLKEEQAKLSILLAEVQKLEIPQARAIPQYDAATIHSRARSIAEDSDSVFSQEPTADWSVEMVAEWVKQKGASEEVVQSFKAQEIDGSILVTLTADDLRNELKVTALGLRRKILMAIEKLRG</sequence>
<feature type="domain" description="SAM" evidence="4">
    <location>
        <begin position="176"/>
        <end position="240"/>
    </location>
</feature>
<proteinExistence type="predicted"/>
<evidence type="ECO:0000256" key="3">
    <source>
        <dbReference type="SAM" id="SignalP"/>
    </source>
</evidence>
<accession>A0A1Y2BYS1</accession>
<feature type="region of interest" description="Disordered" evidence="2">
    <location>
        <begin position="37"/>
        <end position="62"/>
    </location>
</feature>
<reference evidence="5 6" key="1">
    <citation type="submission" date="2016-07" db="EMBL/GenBank/DDBJ databases">
        <title>Pervasive Adenine N6-methylation of Active Genes in Fungi.</title>
        <authorList>
            <consortium name="DOE Joint Genome Institute"/>
            <person name="Mondo S.J."/>
            <person name="Dannebaum R.O."/>
            <person name="Kuo R.C."/>
            <person name="Labutti K."/>
            <person name="Haridas S."/>
            <person name="Kuo A."/>
            <person name="Salamov A."/>
            <person name="Ahrendt S.R."/>
            <person name="Lipzen A."/>
            <person name="Sullivan W."/>
            <person name="Andreopoulos W.B."/>
            <person name="Clum A."/>
            <person name="Lindquist E."/>
            <person name="Daum C."/>
            <person name="Ramamoorthy G.K."/>
            <person name="Gryganskyi A."/>
            <person name="Culley D."/>
            <person name="Magnuson J.K."/>
            <person name="James T.Y."/>
            <person name="O'Malley M.A."/>
            <person name="Stajich J.E."/>
            <person name="Spatafora J.W."/>
            <person name="Visel A."/>
            <person name="Grigoriev I.V."/>
        </authorList>
    </citation>
    <scope>NUCLEOTIDE SEQUENCE [LARGE SCALE GENOMIC DNA]</scope>
    <source>
        <strain evidence="5 6">JEL800</strain>
    </source>
</reference>
<keyword evidence="3" id="KW-0732">Signal</keyword>
<gene>
    <name evidence="5" type="ORF">BCR33DRAFT_378390</name>
</gene>
<dbReference type="OrthoDB" id="422827at2759"/>
<evidence type="ECO:0000259" key="4">
    <source>
        <dbReference type="PROSITE" id="PS50105"/>
    </source>
</evidence>
<keyword evidence="1" id="KW-0175">Coiled coil</keyword>
<feature type="chain" id="PRO_5012847405" description="SAM domain-containing protein" evidence="3">
    <location>
        <begin position="20"/>
        <end position="240"/>
    </location>
</feature>
<comment type="caution">
    <text evidence="5">The sequence shown here is derived from an EMBL/GenBank/DDBJ whole genome shotgun (WGS) entry which is preliminary data.</text>
</comment>
<dbReference type="STRING" id="329046.A0A1Y2BYS1"/>
<dbReference type="SUPFAM" id="SSF47769">
    <property type="entry name" value="SAM/Pointed domain"/>
    <property type="match status" value="1"/>
</dbReference>
<dbReference type="InterPro" id="IPR001660">
    <property type="entry name" value="SAM"/>
</dbReference>
<dbReference type="InterPro" id="IPR013761">
    <property type="entry name" value="SAM/pointed_sf"/>
</dbReference>
<evidence type="ECO:0000313" key="5">
    <source>
        <dbReference type="EMBL" id="ORY39922.1"/>
    </source>
</evidence>
<protein>
    <recommendedName>
        <fullName evidence="4">SAM domain-containing protein</fullName>
    </recommendedName>
</protein>
<dbReference type="SMART" id="SM00454">
    <property type="entry name" value="SAM"/>
    <property type="match status" value="1"/>
</dbReference>
<feature type="coiled-coil region" evidence="1">
    <location>
        <begin position="110"/>
        <end position="137"/>
    </location>
</feature>
<feature type="signal peptide" evidence="3">
    <location>
        <begin position="1"/>
        <end position="19"/>
    </location>
</feature>